<keyword evidence="5" id="KW-0949">S-adenosyl-L-methionine</keyword>
<dbReference type="InterPro" id="IPR007728">
    <property type="entry name" value="Pre-SET_dom"/>
</dbReference>
<keyword evidence="4" id="KW-0808">Transferase</keyword>
<dbReference type="GO" id="GO:0046974">
    <property type="term" value="F:histone H3K9 methyltransferase activity"/>
    <property type="evidence" value="ECO:0007669"/>
    <property type="project" value="TreeGrafter"/>
</dbReference>
<dbReference type="AlphaFoldDB" id="A0AAD9PTH3"/>
<dbReference type="PROSITE" id="PS50280">
    <property type="entry name" value="SET"/>
    <property type="match status" value="1"/>
</dbReference>
<dbReference type="GO" id="GO:0032259">
    <property type="term" value="P:methylation"/>
    <property type="evidence" value="ECO:0007669"/>
    <property type="project" value="UniProtKB-KW"/>
</dbReference>
<dbReference type="PANTHER" id="PTHR46223:SF4">
    <property type="entry name" value="HISTONE-LYSINE N-METHYLTRANSFERASE-RELATED"/>
    <property type="match status" value="1"/>
</dbReference>
<dbReference type="SMART" id="SM00508">
    <property type="entry name" value="PostSET"/>
    <property type="match status" value="1"/>
</dbReference>
<comment type="subcellular location">
    <subcellularLocation>
        <location evidence="1">Chromosome</location>
    </subcellularLocation>
</comment>
<evidence type="ECO:0000259" key="10">
    <source>
        <dbReference type="PROSITE" id="PS50868"/>
    </source>
</evidence>
<proteinExistence type="predicted"/>
<dbReference type="EMBL" id="JARQWQ010000137">
    <property type="protein sequence ID" value="KAK2548816.1"/>
    <property type="molecule type" value="Genomic_DNA"/>
</dbReference>
<dbReference type="GO" id="GO:0008270">
    <property type="term" value="F:zinc ion binding"/>
    <property type="evidence" value="ECO:0007669"/>
    <property type="project" value="InterPro"/>
</dbReference>
<name>A0AAD9PTH3_ACRCE</name>
<gene>
    <name evidence="11" type="ORF">P5673_030858</name>
</gene>
<organism evidence="11 12">
    <name type="scientific">Acropora cervicornis</name>
    <name type="common">Staghorn coral</name>
    <dbReference type="NCBI Taxonomy" id="6130"/>
    <lineage>
        <taxon>Eukaryota</taxon>
        <taxon>Metazoa</taxon>
        <taxon>Cnidaria</taxon>
        <taxon>Anthozoa</taxon>
        <taxon>Hexacorallia</taxon>
        <taxon>Scleractinia</taxon>
        <taxon>Astrocoeniina</taxon>
        <taxon>Acroporidae</taxon>
        <taxon>Acropora</taxon>
    </lineage>
</organism>
<evidence type="ECO:0000259" key="9">
    <source>
        <dbReference type="PROSITE" id="PS50867"/>
    </source>
</evidence>
<dbReference type="SUPFAM" id="SSF82199">
    <property type="entry name" value="SET domain"/>
    <property type="match status" value="1"/>
</dbReference>
<evidence type="ECO:0000313" key="11">
    <source>
        <dbReference type="EMBL" id="KAK2548816.1"/>
    </source>
</evidence>
<accession>A0AAD9PTH3</accession>
<dbReference type="PROSITE" id="PS50868">
    <property type="entry name" value="POST_SET"/>
    <property type="match status" value="1"/>
</dbReference>
<keyword evidence="7" id="KW-0862">Zinc</keyword>
<dbReference type="Pfam" id="PF05033">
    <property type="entry name" value="Pre-SET"/>
    <property type="match status" value="1"/>
</dbReference>
<reference evidence="11" key="2">
    <citation type="journal article" date="2023" name="Science">
        <title>Genomic signatures of disease resistance in endangered staghorn corals.</title>
        <authorList>
            <person name="Vollmer S.V."/>
            <person name="Selwyn J.D."/>
            <person name="Despard B.A."/>
            <person name="Roesel C.L."/>
        </authorList>
    </citation>
    <scope>NUCLEOTIDE SEQUENCE</scope>
    <source>
        <strain evidence="11">K2</strain>
    </source>
</reference>
<dbReference type="SMART" id="SM00317">
    <property type="entry name" value="SET"/>
    <property type="match status" value="1"/>
</dbReference>
<dbReference type="InterPro" id="IPR001214">
    <property type="entry name" value="SET_dom"/>
</dbReference>
<feature type="domain" description="SET" evidence="8">
    <location>
        <begin position="311"/>
        <end position="436"/>
    </location>
</feature>
<dbReference type="CDD" id="cd10542">
    <property type="entry name" value="SET_SUV39H"/>
    <property type="match status" value="1"/>
</dbReference>
<dbReference type="InterPro" id="IPR003616">
    <property type="entry name" value="Post-SET_dom"/>
</dbReference>
<dbReference type="Pfam" id="PF00856">
    <property type="entry name" value="SET"/>
    <property type="match status" value="1"/>
</dbReference>
<dbReference type="InterPro" id="IPR046341">
    <property type="entry name" value="SET_dom_sf"/>
</dbReference>
<dbReference type="PANTHER" id="PTHR46223">
    <property type="entry name" value="HISTONE-LYSINE N-METHYLTRANSFERASE SUV39H"/>
    <property type="match status" value="1"/>
</dbReference>
<keyword evidence="2" id="KW-0158">Chromosome</keyword>
<protein>
    <submittedName>
        <fullName evidence="11">Histone-lysine N-methyltransferase SUV39H1</fullName>
    </submittedName>
</protein>
<reference evidence="11" key="1">
    <citation type="journal article" date="2023" name="G3 (Bethesda)">
        <title>Whole genome assembly and annotation of the endangered Caribbean coral Acropora cervicornis.</title>
        <authorList>
            <person name="Selwyn J.D."/>
            <person name="Vollmer S.V."/>
        </authorList>
    </citation>
    <scope>NUCLEOTIDE SEQUENCE</scope>
    <source>
        <strain evidence="11">K2</strain>
    </source>
</reference>
<evidence type="ECO:0000256" key="7">
    <source>
        <dbReference type="ARBA" id="ARBA00022833"/>
    </source>
</evidence>
<keyword evidence="12" id="KW-1185">Reference proteome</keyword>
<keyword evidence="6" id="KW-0479">Metal-binding</keyword>
<evidence type="ECO:0000259" key="8">
    <source>
        <dbReference type="PROSITE" id="PS50280"/>
    </source>
</evidence>
<dbReference type="SMART" id="SM00468">
    <property type="entry name" value="PreSET"/>
    <property type="match status" value="1"/>
</dbReference>
<sequence length="469" mass="52767">MENNPFSSNSFGYSSNSSPNILSSFNEIEKIIIDVDSKVPEVIFIEDSPLPCSANGLNGDTPATTPCSSVHEEDDAFNEEEIFPVDLSNVADQNSRLLYEDNVCKSSVQDSLSESSSAEMSSISGSVSQLSSLTKSASQRVKDFTIPCLNSIFSLRTRLASKYELHTRLRNIPRYNKPSRKNLYRFKKKLYNDIDDWEQYLNEQSENEGYIAVENTVDNVSPPKDFTYITQNMYHNDLFHLFDKNYLVGCGCERICTADTCGCPRNSGGVFAYDRHGRVCVKPGTPIYECNSNCSCGMSCRNRVLQRGRTTKVAIFRTLNGCGWGVKTMEPIEKNQLVTEYVGEAIKQEEAEERGKVYDSCGQTYLFDLDFNDGECLYTIDAKNYGNISHFINHSCNPNLNVYAVWVDTLDPNLPRIAFFASREIKSGEELTFDYQMTVSEVGGSGLSPRKKMRIKCHCGAANCRKYLH</sequence>
<dbReference type="GO" id="GO:0005634">
    <property type="term" value="C:nucleus"/>
    <property type="evidence" value="ECO:0007669"/>
    <property type="project" value="InterPro"/>
</dbReference>
<evidence type="ECO:0000256" key="1">
    <source>
        <dbReference type="ARBA" id="ARBA00004286"/>
    </source>
</evidence>
<dbReference type="PROSITE" id="PS50867">
    <property type="entry name" value="PRE_SET"/>
    <property type="match status" value="1"/>
</dbReference>
<feature type="domain" description="Pre-SET" evidence="9">
    <location>
        <begin position="248"/>
        <end position="308"/>
    </location>
</feature>
<evidence type="ECO:0000256" key="4">
    <source>
        <dbReference type="ARBA" id="ARBA00022679"/>
    </source>
</evidence>
<evidence type="ECO:0000256" key="2">
    <source>
        <dbReference type="ARBA" id="ARBA00022454"/>
    </source>
</evidence>
<dbReference type="Gene3D" id="2.170.270.10">
    <property type="entry name" value="SET domain"/>
    <property type="match status" value="1"/>
</dbReference>
<keyword evidence="3" id="KW-0489">Methyltransferase</keyword>
<evidence type="ECO:0000256" key="3">
    <source>
        <dbReference type="ARBA" id="ARBA00022603"/>
    </source>
</evidence>
<feature type="domain" description="Post-SET" evidence="10">
    <location>
        <begin position="453"/>
        <end position="469"/>
    </location>
</feature>
<dbReference type="GO" id="GO:0005694">
    <property type="term" value="C:chromosome"/>
    <property type="evidence" value="ECO:0007669"/>
    <property type="project" value="UniProtKB-SubCell"/>
</dbReference>
<evidence type="ECO:0000256" key="6">
    <source>
        <dbReference type="ARBA" id="ARBA00022723"/>
    </source>
</evidence>
<comment type="caution">
    <text evidence="11">The sequence shown here is derived from an EMBL/GenBank/DDBJ whole genome shotgun (WGS) entry which is preliminary data.</text>
</comment>
<dbReference type="Proteomes" id="UP001249851">
    <property type="component" value="Unassembled WGS sequence"/>
</dbReference>
<evidence type="ECO:0000256" key="5">
    <source>
        <dbReference type="ARBA" id="ARBA00022691"/>
    </source>
</evidence>
<evidence type="ECO:0000313" key="12">
    <source>
        <dbReference type="Proteomes" id="UP001249851"/>
    </source>
</evidence>
<dbReference type="InterPro" id="IPR050973">
    <property type="entry name" value="H3K9_Histone-Lys_N-MTase"/>
</dbReference>